<dbReference type="Proteomes" id="UP000199603">
    <property type="component" value="Unassembled WGS sequence"/>
</dbReference>
<dbReference type="OrthoDB" id="9150135at2"/>
<feature type="transmembrane region" description="Helical" evidence="8">
    <location>
        <begin position="93"/>
        <end position="111"/>
    </location>
</feature>
<dbReference type="SUPFAM" id="SSF103473">
    <property type="entry name" value="MFS general substrate transporter"/>
    <property type="match status" value="1"/>
</dbReference>
<feature type="transmembrane region" description="Helical" evidence="8">
    <location>
        <begin position="132"/>
        <end position="149"/>
    </location>
</feature>
<evidence type="ECO:0000256" key="6">
    <source>
        <dbReference type="ARBA" id="ARBA00022989"/>
    </source>
</evidence>
<reference evidence="10 11" key="1">
    <citation type="submission" date="2016-10" db="EMBL/GenBank/DDBJ databases">
        <authorList>
            <person name="de Groot N.N."/>
        </authorList>
    </citation>
    <scope>NUCLEOTIDE SEQUENCE [LARGE SCALE GENOMIC DNA]</scope>
    <source>
        <strain evidence="10 11">DSM 16957</strain>
    </source>
</reference>
<comment type="subcellular location">
    <subcellularLocation>
        <location evidence="1">Cell inner membrane</location>
        <topology evidence="1">Multi-pass membrane protein</topology>
    </subcellularLocation>
</comment>
<feature type="transmembrane region" description="Helical" evidence="8">
    <location>
        <begin position="71"/>
        <end position="87"/>
    </location>
</feature>
<evidence type="ECO:0000256" key="2">
    <source>
        <dbReference type="ARBA" id="ARBA00022448"/>
    </source>
</evidence>
<accession>A0A1G6V1U2</accession>
<keyword evidence="11" id="KW-1185">Reference proteome</keyword>
<proteinExistence type="predicted"/>
<dbReference type="InterPro" id="IPR026032">
    <property type="entry name" value="HcaT-like"/>
</dbReference>
<evidence type="ECO:0000256" key="8">
    <source>
        <dbReference type="SAM" id="Phobius"/>
    </source>
</evidence>
<evidence type="ECO:0000256" key="5">
    <source>
        <dbReference type="ARBA" id="ARBA00022692"/>
    </source>
</evidence>
<dbReference type="InterPro" id="IPR036259">
    <property type="entry name" value="MFS_trans_sf"/>
</dbReference>
<dbReference type="AlphaFoldDB" id="A0A1G6V1U2"/>
<keyword evidence="2" id="KW-0813">Transport</keyword>
<evidence type="ECO:0000259" key="9">
    <source>
        <dbReference type="PROSITE" id="PS50850"/>
    </source>
</evidence>
<evidence type="ECO:0000313" key="11">
    <source>
        <dbReference type="Proteomes" id="UP000199603"/>
    </source>
</evidence>
<keyword evidence="5 8" id="KW-0812">Transmembrane</keyword>
<keyword evidence="3" id="KW-1003">Cell membrane</keyword>
<sequence>MPTLPYWRLSAVYFAYHAAIGVFTPYFARWMEGLGHGALAISSLFALWYGTRIFGPPLFAHYARGSTRPKAWLLGGLWASAIFYLGFFGAEHLWLLALSMAAFSLCYNAILPQLEAFTLAGLGPRKHDYGRVRLWGSLGFILLAVGYGWLLQHGDAPDLPWVMGAGILATALITHALPAQKRLDTDPPPSQAGLWELLRRPGVRAFIAIVMLTQISFGSYYLFFTLQLERHGHSTDVVGQLWGLGVVAEIVLFMYAGSLLRRISAQRTLQIALVVTALRWLSIALLPQSLALMLVVQVAHAIGFGAFHVACMQRVVELFPESDRLGAQSLMYSLGSGLGGVLGALIAGALWKTGDGVLAFAVASSVAALALLPAMKRFGGRISHAEA</sequence>
<keyword evidence="6 8" id="KW-1133">Transmembrane helix</keyword>
<dbReference type="Pfam" id="PF12832">
    <property type="entry name" value="MFS_1_like"/>
    <property type="match status" value="1"/>
</dbReference>
<gene>
    <name evidence="10" type="ORF">SAMN04488509_102575</name>
</gene>
<evidence type="ECO:0000256" key="7">
    <source>
        <dbReference type="ARBA" id="ARBA00023136"/>
    </source>
</evidence>
<dbReference type="PANTHER" id="PTHR23522:SF10">
    <property type="entry name" value="3-PHENYLPROPIONIC ACID TRANSPORTER-RELATED"/>
    <property type="match status" value="1"/>
</dbReference>
<feature type="transmembrane region" description="Helical" evidence="8">
    <location>
        <begin position="161"/>
        <end position="179"/>
    </location>
</feature>
<dbReference type="EMBL" id="FNAG01000002">
    <property type="protein sequence ID" value="SDD46835.1"/>
    <property type="molecule type" value="Genomic_DNA"/>
</dbReference>
<feature type="transmembrane region" description="Helical" evidence="8">
    <location>
        <begin position="357"/>
        <end position="375"/>
    </location>
</feature>
<dbReference type="PROSITE" id="PS50850">
    <property type="entry name" value="MFS"/>
    <property type="match status" value="1"/>
</dbReference>
<dbReference type="InterPro" id="IPR024989">
    <property type="entry name" value="MFS_assoc_dom"/>
</dbReference>
<dbReference type="GO" id="GO:0005886">
    <property type="term" value="C:plasma membrane"/>
    <property type="evidence" value="ECO:0007669"/>
    <property type="project" value="UniProtKB-SubCell"/>
</dbReference>
<keyword evidence="4" id="KW-0997">Cell inner membrane</keyword>
<keyword evidence="7 8" id="KW-0472">Membrane</keyword>
<evidence type="ECO:0000256" key="4">
    <source>
        <dbReference type="ARBA" id="ARBA00022519"/>
    </source>
</evidence>
<feature type="transmembrane region" description="Helical" evidence="8">
    <location>
        <begin position="7"/>
        <end position="27"/>
    </location>
</feature>
<dbReference type="PANTHER" id="PTHR23522">
    <property type="entry name" value="BLL5896 PROTEIN"/>
    <property type="match status" value="1"/>
</dbReference>
<dbReference type="NCBIfam" id="NF037955">
    <property type="entry name" value="mfs"/>
    <property type="match status" value="1"/>
</dbReference>
<dbReference type="GO" id="GO:0015528">
    <property type="term" value="F:lactose:proton symporter activity"/>
    <property type="evidence" value="ECO:0007669"/>
    <property type="project" value="TreeGrafter"/>
</dbReference>
<dbReference type="PIRSF" id="PIRSF004925">
    <property type="entry name" value="HcaT"/>
    <property type="match status" value="1"/>
</dbReference>
<feature type="transmembrane region" description="Helical" evidence="8">
    <location>
        <begin position="33"/>
        <end position="50"/>
    </location>
</feature>
<protein>
    <submittedName>
        <fullName evidence="10">MFS transporter, PPP family, 3-phenylpropionic acid transporter</fullName>
    </submittedName>
</protein>
<organism evidence="10 11">
    <name type="scientific">Aquimonas voraii</name>
    <dbReference type="NCBI Taxonomy" id="265719"/>
    <lineage>
        <taxon>Bacteria</taxon>
        <taxon>Pseudomonadati</taxon>
        <taxon>Pseudomonadota</taxon>
        <taxon>Gammaproteobacteria</taxon>
        <taxon>Lysobacterales</taxon>
        <taxon>Lysobacteraceae</taxon>
        <taxon>Aquimonas</taxon>
    </lineage>
</organism>
<evidence type="ECO:0000256" key="3">
    <source>
        <dbReference type="ARBA" id="ARBA00022475"/>
    </source>
</evidence>
<feature type="domain" description="Major facilitator superfamily (MFS) profile" evidence="9">
    <location>
        <begin position="141"/>
        <end position="387"/>
    </location>
</feature>
<feature type="transmembrane region" description="Helical" evidence="8">
    <location>
        <begin position="205"/>
        <end position="225"/>
    </location>
</feature>
<dbReference type="Gene3D" id="1.20.1250.20">
    <property type="entry name" value="MFS general substrate transporter like domains"/>
    <property type="match status" value="2"/>
</dbReference>
<dbReference type="GO" id="GO:0030395">
    <property type="term" value="F:lactose binding"/>
    <property type="evidence" value="ECO:0007669"/>
    <property type="project" value="TreeGrafter"/>
</dbReference>
<feature type="transmembrane region" description="Helical" evidence="8">
    <location>
        <begin position="330"/>
        <end position="351"/>
    </location>
</feature>
<feature type="transmembrane region" description="Helical" evidence="8">
    <location>
        <begin position="237"/>
        <end position="256"/>
    </location>
</feature>
<evidence type="ECO:0000256" key="1">
    <source>
        <dbReference type="ARBA" id="ARBA00004429"/>
    </source>
</evidence>
<dbReference type="InterPro" id="IPR020846">
    <property type="entry name" value="MFS_dom"/>
</dbReference>
<dbReference type="RefSeq" id="WP_091240733.1">
    <property type="nucleotide sequence ID" value="NZ_FNAG01000002.1"/>
</dbReference>
<name>A0A1G6V1U2_9GAMM</name>
<evidence type="ECO:0000313" key="10">
    <source>
        <dbReference type="EMBL" id="SDD46835.1"/>
    </source>
</evidence>